<dbReference type="RefSeq" id="WP_190236746.1">
    <property type="nucleotide sequence ID" value="NZ_SSOA01000010.1"/>
</dbReference>
<gene>
    <name evidence="3" type="ORF">E6C51_16270</name>
</gene>
<evidence type="ECO:0000313" key="3">
    <source>
        <dbReference type="EMBL" id="THF48022.1"/>
    </source>
</evidence>
<feature type="signal peptide" evidence="1">
    <location>
        <begin position="1"/>
        <end position="24"/>
    </location>
</feature>
<evidence type="ECO:0000256" key="1">
    <source>
        <dbReference type="SAM" id="SignalP"/>
    </source>
</evidence>
<dbReference type="SUPFAM" id="SSF159245">
    <property type="entry name" value="AttH-like"/>
    <property type="match status" value="1"/>
</dbReference>
<dbReference type="Gene3D" id="2.40.370.10">
    <property type="entry name" value="AttH-like domain"/>
    <property type="match status" value="2"/>
</dbReference>
<feature type="domain" description="AttH" evidence="2">
    <location>
        <begin position="61"/>
        <end position="237"/>
    </location>
</feature>
<dbReference type="InterPro" id="IPR023374">
    <property type="entry name" value="AttH-like_dom_sf"/>
</dbReference>
<evidence type="ECO:0000313" key="4">
    <source>
        <dbReference type="Proteomes" id="UP000310754"/>
    </source>
</evidence>
<evidence type="ECO:0000259" key="2">
    <source>
        <dbReference type="Pfam" id="PF07143"/>
    </source>
</evidence>
<dbReference type="AlphaFoldDB" id="A0A4S3ZR12"/>
<dbReference type="EMBL" id="SSOA01000010">
    <property type="protein sequence ID" value="THF48022.1"/>
    <property type="molecule type" value="Genomic_DNA"/>
</dbReference>
<feature type="chain" id="PRO_5020910322" evidence="1">
    <location>
        <begin position="25"/>
        <end position="361"/>
    </location>
</feature>
<proteinExistence type="predicted"/>
<comment type="caution">
    <text evidence="3">The sequence shown here is derived from an EMBL/GenBank/DDBJ whole genome shotgun (WGS) entry which is preliminary data.</text>
</comment>
<accession>A0A4S3ZR12</accession>
<keyword evidence="4" id="KW-1185">Reference proteome</keyword>
<reference evidence="3 4" key="1">
    <citation type="submission" date="2019-04" db="EMBL/GenBank/DDBJ databases">
        <title>Rhizobium terrae sp. nov., isolated from a paddy soil.</title>
        <authorList>
            <person name="Lin S.-Y."/>
            <person name="Hameed A."/>
            <person name="Huang H.-I."/>
            <person name="Young C.-C."/>
        </authorList>
    </citation>
    <scope>NUCLEOTIDE SEQUENCE [LARGE SCALE GENOMIC DNA]</scope>
    <source>
        <strain evidence="3 4">CC-HIH110</strain>
    </source>
</reference>
<protein>
    <submittedName>
        <fullName evidence="3">Iron ABC transporter permease</fullName>
    </submittedName>
</protein>
<dbReference type="Pfam" id="PF07143">
    <property type="entry name" value="CrtC"/>
    <property type="match status" value="1"/>
</dbReference>
<dbReference type="PANTHER" id="PTHR38591">
    <property type="entry name" value="HYDROLASE"/>
    <property type="match status" value="1"/>
</dbReference>
<dbReference type="InterPro" id="IPR010791">
    <property type="entry name" value="AttH_dom"/>
</dbReference>
<dbReference type="PANTHER" id="PTHR38591:SF1">
    <property type="entry name" value="BLL1000 PROTEIN"/>
    <property type="match status" value="1"/>
</dbReference>
<dbReference type="Pfam" id="PF17186">
    <property type="entry name" value="Lipocalin_9"/>
    <property type="match status" value="1"/>
</dbReference>
<keyword evidence="1" id="KW-0732">Signal</keyword>
<name>A0A4S3ZR12_9HYPH</name>
<organism evidence="3 4">
    <name type="scientific">Allorhizobium terrae</name>
    <dbReference type="NCBI Taxonomy" id="1848972"/>
    <lineage>
        <taxon>Bacteria</taxon>
        <taxon>Pseudomonadati</taxon>
        <taxon>Pseudomonadota</taxon>
        <taxon>Alphaproteobacteria</taxon>
        <taxon>Hyphomicrobiales</taxon>
        <taxon>Rhizobiaceae</taxon>
        <taxon>Rhizobium/Agrobacterium group</taxon>
        <taxon>Allorhizobium</taxon>
    </lineage>
</organism>
<sequence>MNANVKRLVWLWLSWVLSGSLATAQGFAGLGTAAGNGFAVPQPGHVFSFPADHGPHNDFRIEWWYVTANLKDAAGRDYGVQWTLFRSALAPGEEKGWDSPQVWMGHAAVTSAEHHYVAEKFARGGIGQAGVNASPFHAWIDDWAMTAKAEGQDGASQDAIANVNLKAHGSNFGYDLSLRADRPLVLQGDKGYSVKSATGQASYYYSQPFYAVTGTLHLPTGDVAVTGKAWADREWSSQPLSSEQTGWDWFSLHFDGGAKMMGFHLRGKGSDYTVATWIAADGTTQLLKPGALKLTPLKRANVSGHDIPVEWRLELPEKGLSITTKPLNPQSWMPVAFAYWEGPIRFSGSQNGVGYLEMTGY</sequence>
<dbReference type="Proteomes" id="UP000310754">
    <property type="component" value="Unassembled WGS sequence"/>
</dbReference>